<evidence type="ECO:0000256" key="1">
    <source>
        <dbReference type="ARBA" id="ARBA00023015"/>
    </source>
</evidence>
<name>A0A1M5ZR40_9VIBR</name>
<protein>
    <submittedName>
        <fullName evidence="5">HTH-type transcriptional regulator YdeO</fullName>
    </submittedName>
</protein>
<dbReference type="GO" id="GO:0005829">
    <property type="term" value="C:cytosol"/>
    <property type="evidence" value="ECO:0007669"/>
    <property type="project" value="TreeGrafter"/>
</dbReference>
<dbReference type="PANTHER" id="PTHR47894">
    <property type="entry name" value="HTH-TYPE TRANSCRIPTIONAL REGULATOR GADX"/>
    <property type="match status" value="1"/>
</dbReference>
<evidence type="ECO:0000259" key="4">
    <source>
        <dbReference type="PROSITE" id="PS01124"/>
    </source>
</evidence>
<proteinExistence type="predicted"/>
<dbReference type="InterPro" id="IPR009057">
    <property type="entry name" value="Homeodomain-like_sf"/>
</dbReference>
<evidence type="ECO:0000256" key="2">
    <source>
        <dbReference type="ARBA" id="ARBA00023125"/>
    </source>
</evidence>
<keyword evidence="3" id="KW-0804">Transcription</keyword>
<dbReference type="Gene3D" id="1.10.10.60">
    <property type="entry name" value="Homeodomain-like"/>
    <property type="match status" value="1"/>
</dbReference>
<dbReference type="GO" id="GO:0003700">
    <property type="term" value="F:DNA-binding transcription factor activity"/>
    <property type="evidence" value="ECO:0007669"/>
    <property type="project" value="InterPro"/>
</dbReference>
<sequence>MSQQSVTDEPLFTINHILSVRPQKLSNMTILSPSVIWIRAGYKKLLNHQRSQALDEQSLLLVRSHERLTFENQPGQSAFRSCQICFHHYPDAGLLAYSQTQSTGERAIFKLTPDLRQALEVLSVLDYRLMTHAVQRHWLDGFYQLLAERGMLHHLFGPTGKSLREKLSDYFTPAPGKSYKLDYVCTELGMSRSTLIRRLHQENTSFREVLHDVRMNHAIDLIQQGQHHAPEVALACGYQSPQRFRQRFKAQFDVSFRQYVKTLSVTP</sequence>
<gene>
    <name evidence="5" type="primary">ydeO</name>
    <name evidence="5" type="ORF">VA7868_03077</name>
</gene>
<dbReference type="PANTHER" id="PTHR47894:SF4">
    <property type="entry name" value="HTH-TYPE TRANSCRIPTIONAL REGULATOR GADX"/>
    <property type="match status" value="1"/>
</dbReference>
<dbReference type="InterPro" id="IPR018060">
    <property type="entry name" value="HTH_AraC"/>
</dbReference>
<feature type="domain" description="HTH araC/xylS-type" evidence="4">
    <location>
        <begin position="165"/>
        <end position="262"/>
    </location>
</feature>
<dbReference type="RefSeq" id="WP_073604697.1">
    <property type="nucleotide sequence ID" value="NZ_FQXZ01000035.1"/>
</dbReference>
<dbReference type="GO" id="GO:0000976">
    <property type="term" value="F:transcription cis-regulatory region binding"/>
    <property type="evidence" value="ECO:0007669"/>
    <property type="project" value="TreeGrafter"/>
</dbReference>
<dbReference type="SUPFAM" id="SSF46689">
    <property type="entry name" value="Homeodomain-like"/>
    <property type="match status" value="1"/>
</dbReference>
<dbReference type="PROSITE" id="PS01124">
    <property type="entry name" value="HTH_ARAC_FAMILY_2"/>
    <property type="match status" value="1"/>
</dbReference>
<keyword evidence="2" id="KW-0238">DNA-binding</keyword>
<dbReference type="EMBL" id="FQXZ01000035">
    <property type="protein sequence ID" value="SHI26579.1"/>
    <property type="molecule type" value="Genomic_DNA"/>
</dbReference>
<dbReference type="STRING" id="1216006.VA7868_03077"/>
<evidence type="ECO:0000313" key="5">
    <source>
        <dbReference type="EMBL" id="SHI26579.1"/>
    </source>
</evidence>
<dbReference type="Pfam" id="PF12833">
    <property type="entry name" value="HTH_18"/>
    <property type="match status" value="1"/>
</dbReference>
<dbReference type="Proteomes" id="UP000184608">
    <property type="component" value="Unassembled WGS sequence"/>
</dbReference>
<dbReference type="SMART" id="SM00342">
    <property type="entry name" value="HTH_ARAC"/>
    <property type="match status" value="1"/>
</dbReference>
<reference evidence="5 6" key="1">
    <citation type="submission" date="2016-11" db="EMBL/GenBank/DDBJ databases">
        <authorList>
            <person name="Jaros S."/>
            <person name="Januszkiewicz K."/>
            <person name="Wedrychowicz H."/>
        </authorList>
    </citation>
    <scope>NUCLEOTIDE SEQUENCE [LARGE SCALE GENOMIC DNA]</scope>
    <source>
        <strain evidence="5 6">CECT 7868</strain>
    </source>
</reference>
<organism evidence="5 6">
    <name type="scientific">Vibrio aerogenes CECT 7868</name>
    <dbReference type="NCBI Taxonomy" id="1216006"/>
    <lineage>
        <taxon>Bacteria</taxon>
        <taxon>Pseudomonadati</taxon>
        <taxon>Pseudomonadota</taxon>
        <taxon>Gammaproteobacteria</taxon>
        <taxon>Vibrionales</taxon>
        <taxon>Vibrionaceae</taxon>
        <taxon>Vibrio</taxon>
    </lineage>
</organism>
<dbReference type="AlphaFoldDB" id="A0A1M5ZR40"/>
<keyword evidence="6" id="KW-1185">Reference proteome</keyword>
<accession>A0A1M5ZR40</accession>
<dbReference type="OrthoDB" id="9783876at2"/>
<evidence type="ECO:0000313" key="6">
    <source>
        <dbReference type="Proteomes" id="UP000184608"/>
    </source>
</evidence>
<keyword evidence="1" id="KW-0805">Transcription regulation</keyword>
<evidence type="ECO:0000256" key="3">
    <source>
        <dbReference type="ARBA" id="ARBA00023163"/>
    </source>
</evidence>